<reference evidence="1 2" key="1">
    <citation type="submission" date="2024-02" db="EMBL/GenBank/DDBJ databases">
        <title>Expansion and revision of Xanthobacter and proposal of Roseixanthobacter gen. nov.</title>
        <authorList>
            <person name="Soltysiak M.P.M."/>
            <person name="Jalihal A."/>
            <person name="Ory A."/>
            <person name="Chrisophersen C."/>
            <person name="Lee A.D."/>
            <person name="Boulton J."/>
            <person name="Springer M."/>
        </authorList>
    </citation>
    <scope>NUCLEOTIDE SEQUENCE [LARGE SCALE GENOMIC DNA]</scope>
    <source>
        <strain evidence="1 2">23A</strain>
    </source>
</reference>
<keyword evidence="2" id="KW-1185">Reference proteome</keyword>
<dbReference type="Proteomes" id="UP001604002">
    <property type="component" value="Unassembled WGS sequence"/>
</dbReference>
<accession>A0ABW6ZU69</accession>
<evidence type="ECO:0000313" key="2">
    <source>
        <dbReference type="Proteomes" id="UP001604002"/>
    </source>
</evidence>
<evidence type="ECO:0000313" key="1">
    <source>
        <dbReference type="EMBL" id="MFG1371253.1"/>
    </source>
</evidence>
<dbReference type="RefSeq" id="WP_149577270.1">
    <property type="nucleotide sequence ID" value="NZ_JAKOAT010000001.1"/>
</dbReference>
<organism evidence="1 2">
    <name type="scientific">Xanthobacter oligotrophicus</name>
    <dbReference type="NCBI Taxonomy" id="2607286"/>
    <lineage>
        <taxon>Bacteria</taxon>
        <taxon>Pseudomonadati</taxon>
        <taxon>Pseudomonadota</taxon>
        <taxon>Alphaproteobacteria</taxon>
        <taxon>Hyphomicrobiales</taxon>
        <taxon>Xanthobacteraceae</taxon>
        <taxon>Xanthobacter</taxon>
    </lineage>
</organism>
<gene>
    <name evidence="1" type="ORF">V5F32_03670</name>
</gene>
<sequence>MMICAECGRCGRRSILSQRSDTSETQLTSSEPAEPVTLRCDLCGSRRVQVVQFDSPYLAMAFIAKRGSGR</sequence>
<dbReference type="EMBL" id="JBAFVH010000002">
    <property type="protein sequence ID" value="MFG1371253.1"/>
    <property type="molecule type" value="Genomic_DNA"/>
</dbReference>
<comment type="caution">
    <text evidence="1">The sequence shown here is derived from an EMBL/GenBank/DDBJ whole genome shotgun (WGS) entry which is preliminary data.</text>
</comment>
<name>A0ABW6ZU69_9HYPH</name>
<protein>
    <submittedName>
        <fullName evidence="1">Uncharacterized protein</fullName>
    </submittedName>
</protein>
<proteinExistence type="predicted"/>